<evidence type="ECO:0000259" key="2">
    <source>
        <dbReference type="Pfam" id="PF02663"/>
    </source>
</evidence>
<evidence type="ECO:0000256" key="1">
    <source>
        <dbReference type="SAM" id="SignalP"/>
    </source>
</evidence>
<keyword evidence="1" id="KW-0732">Signal</keyword>
<reference evidence="3" key="1">
    <citation type="submission" date="2021-12" db="EMBL/GenBank/DDBJ databases">
        <title>Discovery of the Pendulisporaceae a myxobacterial family with distinct sporulation behavior and unique specialized metabolism.</title>
        <authorList>
            <person name="Garcia R."/>
            <person name="Popoff A."/>
            <person name="Bader C.D."/>
            <person name="Loehr J."/>
            <person name="Walesch S."/>
            <person name="Walt C."/>
            <person name="Boldt J."/>
            <person name="Bunk B."/>
            <person name="Haeckl F.J.F.P.J."/>
            <person name="Gunesch A.P."/>
            <person name="Birkelbach J."/>
            <person name="Nuebel U."/>
            <person name="Pietschmann T."/>
            <person name="Bach T."/>
            <person name="Mueller R."/>
        </authorList>
    </citation>
    <scope>NUCLEOTIDE SEQUENCE</scope>
    <source>
        <strain evidence="3">MSr11367</strain>
    </source>
</reference>
<accession>A0ABZ2L7L7</accession>
<dbReference type="Proteomes" id="UP001374803">
    <property type="component" value="Chromosome"/>
</dbReference>
<dbReference type="RefSeq" id="WP_394836530.1">
    <property type="nucleotide sequence ID" value="NZ_CP089929.1"/>
</dbReference>
<dbReference type="SUPFAM" id="SSF143555">
    <property type="entry name" value="FwdE-like"/>
    <property type="match status" value="1"/>
</dbReference>
<dbReference type="Gene3D" id="3.30.1330.130">
    <property type="match status" value="1"/>
</dbReference>
<sequence length="171" mass="18208">MTRSHVLSMALLALVACSSSTPPSHPPIAPAGDGAIERVATIHGGAGPWVVAGYRMGEYARTKLGLERGSFDVEVVHFTPHEVQYSCIADGAAAATGASLGKLNLTLSDAPAPETRTTYRRKSTGQAITLRVTKGFASRYSNVPREKLREAGREVMTLRDEDVFEEVHSGG</sequence>
<dbReference type="Pfam" id="PF02663">
    <property type="entry name" value="FmdE"/>
    <property type="match status" value="1"/>
</dbReference>
<feature type="signal peptide" evidence="1">
    <location>
        <begin position="1"/>
        <end position="21"/>
    </location>
</feature>
<gene>
    <name evidence="3" type="ORF">LVJ94_06445</name>
</gene>
<organism evidence="3 4">
    <name type="scientific">Pendulispora rubella</name>
    <dbReference type="NCBI Taxonomy" id="2741070"/>
    <lineage>
        <taxon>Bacteria</taxon>
        <taxon>Pseudomonadati</taxon>
        <taxon>Myxococcota</taxon>
        <taxon>Myxococcia</taxon>
        <taxon>Myxococcales</taxon>
        <taxon>Sorangiineae</taxon>
        <taxon>Pendulisporaceae</taxon>
        <taxon>Pendulispora</taxon>
    </lineage>
</organism>
<protein>
    <submittedName>
        <fullName evidence="3">Formylmethanofuran dehydrogenase subunit E family protein</fullName>
    </submittedName>
</protein>
<evidence type="ECO:0000313" key="3">
    <source>
        <dbReference type="EMBL" id="WXB06873.1"/>
    </source>
</evidence>
<dbReference type="PROSITE" id="PS51257">
    <property type="entry name" value="PROKAR_LIPOPROTEIN"/>
    <property type="match status" value="1"/>
</dbReference>
<dbReference type="EMBL" id="CP089983">
    <property type="protein sequence ID" value="WXB06873.1"/>
    <property type="molecule type" value="Genomic_DNA"/>
</dbReference>
<keyword evidence="4" id="KW-1185">Reference proteome</keyword>
<name>A0ABZ2L7L7_9BACT</name>
<feature type="chain" id="PRO_5047432169" evidence="1">
    <location>
        <begin position="22"/>
        <end position="171"/>
    </location>
</feature>
<proteinExistence type="predicted"/>
<evidence type="ECO:0000313" key="4">
    <source>
        <dbReference type="Proteomes" id="UP001374803"/>
    </source>
</evidence>
<feature type="domain" description="Formylmethanofuran dehydrogenase subunit E" evidence="2">
    <location>
        <begin position="42"/>
        <end position="165"/>
    </location>
</feature>
<dbReference type="InterPro" id="IPR003814">
    <property type="entry name" value="FmdEsu_dom"/>
</dbReference>